<evidence type="ECO:0008006" key="3">
    <source>
        <dbReference type="Google" id="ProtNLM"/>
    </source>
</evidence>
<protein>
    <recommendedName>
        <fullName evidence="3">DUF2218 domain-containing protein</fullName>
    </recommendedName>
</protein>
<keyword evidence="2" id="KW-1185">Reference proteome</keyword>
<dbReference type="HOGENOM" id="CLU_127482_1_1_6"/>
<accession>V2UNQ7</accession>
<dbReference type="Gene3D" id="3.30.310.50">
    <property type="entry name" value="Alpha-D-phosphohexomutase, C-terminal domain"/>
    <property type="match status" value="1"/>
</dbReference>
<sequence>MYSQTQLVTTEAARIAKRLFNHWKHKFEVVETEQHFQILMPTATVTLIPQDNTLDVSIQSQLEPAEQTRLEGVVIDHLNRMAQQEFQVTWQQQA</sequence>
<dbReference type="Proteomes" id="UP000018418">
    <property type="component" value="Unassembled WGS sequence"/>
</dbReference>
<proteinExistence type="predicted"/>
<dbReference type="Pfam" id="PF09981">
    <property type="entry name" value="DUF2218"/>
    <property type="match status" value="1"/>
</dbReference>
<dbReference type="EMBL" id="AYEU01000006">
    <property type="protein sequence ID" value="ESK51622.1"/>
    <property type="molecule type" value="Genomic_DNA"/>
</dbReference>
<dbReference type="AlphaFoldDB" id="V2UNQ7"/>
<dbReference type="RefSeq" id="WP_004901998.1">
    <property type="nucleotide sequence ID" value="NZ_BBTI01000019.1"/>
</dbReference>
<comment type="caution">
    <text evidence="1">The sequence shown here is derived from an EMBL/GenBank/DDBJ whole genome shotgun (WGS) entry which is preliminary data.</text>
</comment>
<organism evidence="1 2">
    <name type="scientific">Acinetobacter brisouii CIP 110357</name>
    <dbReference type="NCBI Taxonomy" id="1341683"/>
    <lineage>
        <taxon>Bacteria</taxon>
        <taxon>Pseudomonadati</taxon>
        <taxon>Pseudomonadota</taxon>
        <taxon>Gammaproteobacteria</taxon>
        <taxon>Moraxellales</taxon>
        <taxon>Moraxellaceae</taxon>
        <taxon>Acinetobacter</taxon>
    </lineage>
</organism>
<gene>
    <name evidence="1" type="ORF">P255_02145</name>
</gene>
<evidence type="ECO:0000313" key="1">
    <source>
        <dbReference type="EMBL" id="ESK51622.1"/>
    </source>
</evidence>
<reference evidence="1 2" key="1">
    <citation type="submission" date="2013-10" db="EMBL/GenBank/DDBJ databases">
        <title>The Genome Sequence of Acinetobacter brisouii CIP 110357.</title>
        <authorList>
            <consortium name="The Broad Institute Genomics Platform"/>
            <consortium name="The Broad Institute Genome Sequencing Center for Infectious Disease"/>
            <person name="Cerqueira G."/>
            <person name="Feldgarden M."/>
            <person name="Courvalin P."/>
            <person name="Grillot-Courvalin C."/>
            <person name="Clermont D."/>
            <person name="Rocha E."/>
            <person name="Yoon E.-J."/>
            <person name="Nemec A."/>
            <person name="Young S.K."/>
            <person name="Zeng Q."/>
            <person name="Gargeya S."/>
            <person name="Fitzgerald M."/>
            <person name="Abouelleil A."/>
            <person name="Alvarado L."/>
            <person name="Berlin A.M."/>
            <person name="Chapman S.B."/>
            <person name="Gainer-Dewar J."/>
            <person name="Goldberg J."/>
            <person name="Gnerre S."/>
            <person name="Griggs A."/>
            <person name="Gujja S."/>
            <person name="Hansen M."/>
            <person name="Howarth C."/>
            <person name="Imamovic A."/>
            <person name="Ireland A."/>
            <person name="Larimer J."/>
            <person name="McCowan C."/>
            <person name="Murphy C."/>
            <person name="Pearson M."/>
            <person name="Poon T.W."/>
            <person name="Priest M."/>
            <person name="Roberts A."/>
            <person name="Saif S."/>
            <person name="Shea T."/>
            <person name="Sykes S."/>
            <person name="Wortman J."/>
            <person name="Nusbaum C."/>
            <person name="Birren B."/>
        </authorList>
    </citation>
    <scope>NUCLEOTIDE SEQUENCE [LARGE SCALE GENOMIC DNA]</scope>
    <source>
        <strain evidence="1 2">CIP 110357</strain>
    </source>
</reference>
<dbReference type="PATRIC" id="fig|1341683.3.peg.2124"/>
<dbReference type="OrthoDB" id="9806511at2"/>
<name>V2UNQ7_9GAMM</name>
<dbReference type="InterPro" id="IPR014543">
    <property type="entry name" value="UCP028291"/>
</dbReference>
<evidence type="ECO:0000313" key="2">
    <source>
        <dbReference type="Proteomes" id="UP000018418"/>
    </source>
</evidence>